<proteinExistence type="predicted"/>
<evidence type="ECO:0000313" key="5">
    <source>
        <dbReference type="Proteomes" id="UP001209878"/>
    </source>
</evidence>
<dbReference type="InterPro" id="IPR001680">
    <property type="entry name" value="WD40_rpt"/>
</dbReference>
<dbReference type="PROSITE" id="PS50082">
    <property type="entry name" value="WD_REPEATS_2"/>
    <property type="match status" value="1"/>
</dbReference>
<name>A0AAD9KR95_RIDPI</name>
<dbReference type="PANTHER" id="PTHR44324:SF6">
    <property type="entry name" value="EF-HAND CALCIUM BINDING DOMAIN 8"/>
    <property type="match status" value="1"/>
</dbReference>
<evidence type="ECO:0000313" key="4">
    <source>
        <dbReference type="EMBL" id="KAK2175395.1"/>
    </source>
</evidence>
<dbReference type="Gene3D" id="2.130.10.10">
    <property type="entry name" value="YVTN repeat-like/Quinoprotein amine dehydrogenase"/>
    <property type="match status" value="1"/>
</dbReference>
<gene>
    <name evidence="4" type="ORF">NP493_732g02055</name>
</gene>
<organism evidence="4 5">
    <name type="scientific">Ridgeia piscesae</name>
    <name type="common">Tubeworm</name>
    <dbReference type="NCBI Taxonomy" id="27915"/>
    <lineage>
        <taxon>Eukaryota</taxon>
        <taxon>Metazoa</taxon>
        <taxon>Spiralia</taxon>
        <taxon>Lophotrochozoa</taxon>
        <taxon>Annelida</taxon>
        <taxon>Polychaeta</taxon>
        <taxon>Sedentaria</taxon>
        <taxon>Canalipalpata</taxon>
        <taxon>Sabellida</taxon>
        <taxon>Siboglinidae</taxon>
        <taxon>Ridgeia</taxon>
    </lineage>
</organism>
<dbReference type="InterPro" id="IPR015943">
    <property type="entry name" value="WD40/YVTN_repeat-like_dom_sf"/>
</dbReference>
<dbReference type="AlphaFoldDB" id="A0AAD9KR95"/>
<protein>
    <recommendedName>
        <fullName evidence="1">WD repeat-containing protein on Y chromosome</fullName>
    </recommendedName>
</protein>
<dbReference type="Proteomes" id="UP001209878">
    <property type="component" value="Unassembled WGS sequence"/>
</dbReference>
<accession>A0AAD9KR95</accession>
<reference evidence="4" key="1">
    <citation type="journal article" date="2023" name="Mol. Biol. Evol.">
        <title>Third-Generation Sequencing Reveals the Adaptive Role of the Epigenome in Three Deep-Sea Polychaetes.</title>
        <authorList>
            <person name="Perez M."/>
            <person name="Aroh O."/>
            <person name="Sun Y."/>
            <person name="Lan Y."/>
            <person name="Juniper S.K."/>
            <person name="Young C.R."/>
            <person name="Angers B."/>
            <person name="Qian P.Y."/>
        </authorList>
    </citation>
    <scope>NUCLEOTIDE SEQUENCE</scope>
    <source>
        <strain evidence="4">R07B-5</strain>
    </source>
</reference>
<dbReference type="SUPFAM" id="SSF50978">
    <property type="entry name" value="WD40 repeat-like"/>
    <property type="match status" value="1"/>
</dbReference>
<keyword evidence="5" id="KW-1185">Reference proteome</keyword>
<evidence type="ECO:0000256" key="2">
    <source>
        <dbReference type="ARBA" id="ARBA00022737"/>
    </source>
</evidence>
<evidence type="ECO:0000256" key="3">
    <source>
        <dbReference type="PROSITE-ProRule" id="PRU00221"/>
    </source>
</evidence>
<dbReference type="InterPro" id="IPR051242">
    <property type="entry name" value="WD-EF-hand_domain"/>
</dbReference>
<keyword evidence="3" id="KW-0853">WD repeat</keyword>
<evidence type="ECO:0000256" key="1">
    <source>
        <dbReference type="ARBA" id="ARBA00014901"/>
    </source>
</evidence>
<keyword evidence="2" id="KW-0677">Repeat</keyword>
<dbReference type="PANTHER" id="PTHR44324">
    <property type="entry name" value="WD40 REPEAT DOMAIN 95"/>
    <property type="match status" value="1"/>
</dbReference>
<dbReference type="EMBL" id="JAODUO010000733">
    <property type="protein sequence ID" value="KAK2175395.1"/>
    <property type="molecule type" value="Genomic_DNA"/>
</dbReference>
<comment type="caution">
    <text evidence="4">The sequence shown here is derived from an EMBL/GenBank/DDBJ whole genome shotgun (WGS) entry which is preliminary data.</text>
</comment>
<dbReference type="InterPro" id="IPR036322">
    <property type="entry name" value="WD40_repeat_dom_sf"/>
</dbReference>
<feature type="repeat" description="WD" evidence="3">
    <location>
        <begin position="1"/>
        <end position="25"/>
    </location>
</feature>
<sequence>MNTCPDNTLLFTGDSSGYIRVWDISHYLVRGRGCSDEEHAERQDVWDSFPMIKWLQRLEEVNMLHLDFHCMKKAHEWNTPHLLTSFRGHSTVINSIDHFENNFGSVDCSVRLWTLNGRFMGIFGQSRLWELSHGNQYPPRRHRSDRYHRPRGFLLPPDIRKSGSCTTLHVMNGFTPNRWIRYVNLVRSVNLLVSFLHRSSSERLFREKQARCPAYHAFSLLEINDIDFPQIGEMLNDVSARYSLHRCDQVLIGCSQTLPCLLLPPLYLLFLFFLSSSFRCSSSFTSFVSCSSSTIFLRQW</sequence>